<evidence type="ECO:0000256" key="2">
    <source>
        <dbReference type="ARBA" id="ARBA00022801"/>
    </source>
</evidence>
<dbReference type="SUPFAM" id="SSF53098">
    <property type="entry name" value="Ribonuclease H-like"/>
    <property type="match status" value="1"/>
</dbReference>
<dbReference type="PANTHER" id="PTHR30231">
    <property type="entry name" value="DNA POLYMERASE III SUBUNIT EPSILON"/>
    <property type="match status" value="1"/>
</dbReference>
<name>A0A6C0CUF2_9ZZZZ</name>
<evidence type="ECO:0000259" key="4">
    <source>
        <dbReference type="SMART" id="SM00479"/>
    </source>
</evidence>
<evidence type="ECO:0000256" key="1">
    <source>
        <dbReference type="ARBA" id="ARBA00022722"/>
    </source>
</evidence>
<keyword evidence="2" id="KW-0378">Hydrolase</keyword>
<dbReference type="CDD" id="cd06127">
    <property type="entry name" value="DEDDh"/>
    <property type="match status" value="1"/>
</dbReference>
<dbReference type="GO" id="GO:0003676">
    <property type="term" value="F:nucleic acid binding"/>
    <property type="evidence" value="ECO:0007669"/>
    <property type="project" value="InterPro"/>
</dbReference>
<dbReference type="GO" id="GO:0008408">
    <property type="term" value="F:3'-5' exonuclease activity"/>
    <property type="evidence" value="ECO:0007669"/>
    <property type="project" value="TreeGrafter"/>
</dbReference>
<dbReference type="PANTHER" id="PTHR30231:SF4">
    <property type="entry name" value="PROTEIN NEN2"/>
    <property type="match status" value="1"/>
</dbReference>
<sequence>MKLLIFDTETTGLPKSREPAIRGPNNWPHLVSIAWIVVENDKILKSDYHIIKPNWDIPEDSTKIHGITNEKANSSGEPLKEVLNKFFAEEHDVLVAHNMSFDYNVLVNAILWDAQMGYPLFKRRFCTMDSMTTVMKMPAANGRGFKPPKLVELYAYTTKKQAQTHQLHNSLYDTQLLAESIIASPVLKAMIGLPINDESNPNAGKKARYTTLTI</sequence>
<keyword evidence="1" id="KW-0540">Nuclease</keyword>
<dbReference type="InterPro" id="IPR012337">
    <property type="entry name" value="RNaseH-like_sf"/>
</dbReference>
<organism evidence="5">
    <name type="scientific">viral metagenome</name>
    <dbReference type="NCBI Taxonomy" id="1070528"/>
    <lineage>
        <taxon>unclassified sequences</taxon>
        <taxon>metagenomes</taxon>
        <taxon>organismal metagenomes</taxon>
    </lineage>
</organism>
<dbReference type="EMBL" id="MN739481">
    <property type="protein sequence ID" value="QHT07374.1"/>
    <property type="molecule type" value="Genomic_DNA"/>
</dbReference>
<protein>
    <recommendedName>
        <fullName evidence="4">Exonuclease domain-containing protein</fullName>
    </recommendedName>
</protein>
<feature type="domain" description="Exonuclease" evidence="4">
    <location>
        <begin position="2"/>
        <end position="196"/>
    </location>
</feature>
<proteinExistence type="predicted"/>
<keyword evidence="3" id="KW-0269">Exonuclease</keyword>
<dbReference type="InterPro" id="IPR013520">
    <property type="entry name" value="Ribonucl_H"/>
</dbReference>
<accession>A0A6C0CUF2</accession>
<evidence type="ECO:0000313" key="5">
    <source>
        <dbReference type="EMBL" id="QHT07374.1"/>
    </source>
</evidence>
<dbReference type="Pfam" id="PF00929">
    <property type="entry name" value="RNase_T"/>
    <property type="match status" value="1"/>
</dbReference>
<dbReference type="InterPro" id="IPR036397">
    <property type="entry name" value="RNaseH_sf"/>
</dbReference>
<dbReference type="AlphaFoldDB" id="A0A6C0CUF2"/>
<dbReference type="Gene3D" id="3.30.420.10">
    <property type="entry name" value="Ribonuclease H-like superfamily/Ribonuclease H"/>
    <property type="match status" value="1"/>
</dbReference>
<reference evidence="5" key="1">
    <citation type="journal article" date="2020" name="Nature">
        <title>Giant virus diversity and host interactions through global metagenomics.</title>
        <authorList>
            <person name="Schulz F."/>
            <person name="Roux S."/>
            <person name="Paez-Espino D."/>
            <person name="Jungbluth S."/>
            <person name="Walsh D.A."/>
            <person name="Denef V.J."/>
            <person name="McMahon K.D."/>
            <person name="Konstantinidis K.T."/>
            <person name="Eloe-Fadrosh E.A."/>
            <person name="Kyrpides N.C."/>
            <person name="Woyke T."/>
        </authorList>
    </citation>
    <scope>NUCLEOTIDE SEQUENCE</scope>
    <source>
        <strain evidence="5">GVMAG-M-3300021963-12</strain>
    </source>
</reference>
<evidence type="ECO:0000256" key="3">
    <source>
        <dbReference type="ARBA" id="ARBA00022839"/>
    </source>
</evidence>
<dbReference type="SMART" id="SM00479">
    <property type="entry name" value="EXOIII"/>
    <property type="match status" value="1"/>
</dbReference>